<keyword evidence="2" id="KW-0732">Signal</keyword>
<dbReference type="GO" id="GO:0005975">
    <property type="term" value="P:carbohydrate metabolic process"/>
    <property type="evidence" value="ECO:0007669"/>
    <property type="project" value="InterPro"/>
</dbReference>
<dbReference type="WBParaSite" id="PSAMB.scaffold1084size36143.g10806.t1">
    <property type="protein sequence ID" value="PSAMB.scaffold1084size36143.g10806.t1"/>
    <property type="gene ID" value="PSAMB.scaffold1084size36143.g10806"/>
</dbReference>
<dbReference type="SUPFAM" id="SSF49899">
    <property type="entry name" value="Concanavalin A-like lectins/glucanases"/>
    <property type="match status" value="1"/>
</dbReference>
<evidence type="ECO:0000313" key="5">
    <source>
        <dbReference type="WBParaSite" id="PSAMB.scaffold1084size36143.g10806.t1"/>
    </source>
</evidence>
<dbReference type="Pfam" id="PF00722">
    <property type="entry name" value="Glyco_hydro_16"/>
    <property type="match status" value="1"/>
</dbReference>
<comment type="similarity">
    <text evidence="1">Belongs to the glycosyl hydrolase 16 family.</text>
</comment>
<dbReference type="AlphaFoldDB" id="A0A914ULX8"/>
<dbReference type="InterPro" id="IPR050546">
    <property type="entry name" value="Glycosyl_Hydrlase_16"/>
</dbReference>
<dbReference type="PANTHER" id="PTHR10963">
    <property type="entry name" value="GLYCOSYL HYDROLASE-RELATED"/>
    <property type="match status" value="1"/>
</dbReference>
<evidence type="ECO:0000256" key="1">
    <source>
        <dbReference type="ARBA" id="ARBA00006865"/>
    </source>
</evidence>
<feature type="domain" description="GH16" evidence="3">
    <location>
        <begin position="43"/>
        <end position="253"/>
    </location>
</feature>
<keyword evidence="4" id="KW-1185">Reference proteome</keyword>
<evidence type="ECO:0000256" key="2">
    <source>
        <dbReference type="SAM" id="SignalP"/>
    </source>
</evidence>
<dbReference type="PANTHER" id="PTHR10963:SF55">
    <property type="entry name" value="GLYCOSIDE HYDROLASE FAMILY 16 PROTEIN"/>
    <property type="match status" value="1"/>
</dbReference>
<name>A0A914ULX8_9BILA</name>
<dbReference type="Proteomes" id="UP000887566">
    <property type="component" value="Unplaced"/>
</dbReference>
<dbReference type="GO" id="GO:0004553">
    <property type="term" value="F:hydrolase activity, hydrolyzing O-glycosyl compounds"/>
    <property type="evidence" value="ECO:0007669"/>
    <property type="project" value="InterPro"/>
</dbReference>
<dbReference type="Gene3D" id="2.60.120.200">
    <property type="match status" value="1"/>
</dbReference>
<reference evidence="5" key="1">
    <citation type="submission" date="2022-11" db="UniProtKB">
        <authorList>
            <consortium name="WormBaseParasite"/>
        </authorList>
    </citation>
    <scope>IDENTIFICATION</scope>
</reference>
<dbReference type="CDD" id="cd08023">
    <property type="entry name" value="GH16_laminarinase_like"/>
    <property type="match status" value="1"/>
</dbReference>
<organism evidence="4 5">
    <name type="scientific">Plectus sambesii</name>
    <dbReference type="NCBI Taxonomy" id="2011161"/>
    <lineage>
        <taxon>Eukaryota</taxon>
        <taxon>Metazoa</taxon>
        <taxon>Ecdysozoa</taxon>
        <taxon>Nematoda</taxon>
        <taxon>Chromadorea</taxon>
        <taxon>Plectida</taxon>
        <taxon>Plectina</taxon>
        <taxon>Plectoidea</taxon>
        <taxon>Plectidae</taxon>
        <taxon>Plectus</taxon>
    </lineage>
</organism>
<feature type="signal peptide" evidence="2">
    <location>
        <begin position="1"/>
        <end position="19"/>
    </location>
</feature>
<dbReference type="InterPro" id="IPR000757">
    <property type="entry name" value="Beta-glucanase-like"/>
</dbReference>
<proteinExistence type="inferred from homology"/>
<evidence type="ECO:0000259" key="3">
    <source>
        <dbReference type="PROSITE" id="PS51762"/>
    </source>
</evidence>
<protein>
    <submittedName>
        <fullName evidence="5">GH16 domain-containing protein</fullName>
    </submittedName>
</protein>
<dbReference type="PROSITE" id="PS51762">
    <property type="entry name" value="GH16_2"/>
    <property type="match status" value="1"/>
</dbReference>
<dbReference type="InterPro" id="IPR013320">
    <property type="entry name" value="ConA-like_dom_sf"/>
</dbReference>
<feature type="chain" id="PRO_5036926324" evidence="2">
    <location>
        <begin position="20"/>
        <end position="253"/>
    </location>
</feature>
<sequence>MSVLKAAVFVFTAINAAVAFELYEATSPPPVGRWRQVWRDDFISFDNNPNTNKNWTFDQGNDWENGEKGWGNGEYQYYTTKRKNIRAENGNLIIEVQVETKNKPQSKNGVKFDLTSARIKTSGKASWGTNHRFIARAKLPSGRATWPAFWTLPQPLYPGDPGVIWPRGGDIDIMERRAETPNKVTSSIRCLDLDGKTNRYTKKETWVSNGQRYFAQYHNYEVQHRRNRLDFFIDGKWIYGVTRAGFRASDSKK</sequence>
<evidence type="ECO:0000313" key="4">
    <source>
        <dbReference type="Proteomes" id="UP000887566"/>
    </source>
</evidence>
<accession>A0A914ULX8</accession>